<dbReference type="FunFam" id="1.10.390.10:FF:000003">
    <property type="entry name" value="Leukotriene A(4) hydrolase"/>
    <property type="match status" value="1"/>
</dbReference>
<keyword evidence="5 11" id="KW-0479">Metal-binding</keyword>
<dbReference type="Gene3D" id="1.25.40.320">
    <property type="entry name" value="Peptidase M1, leukotriene A4 hydrolase/aminopeptidase C-terminal domain"/>
    <property type="match status" value="1"/>
</dbReference>
<evidence type="ECO:0000256" key="5">
    <source>
        <dbReference type="ARBA" id="ARBA00022723"/>
    </source>
</evidence>
<dbReference type="InterPro" id="IPR015211">
    <property type="entry name" value="Peptidase_M1_C"/>
</dbReference>
<dbReference type="Pfam" id="PF10294">
    <property type="entry name" value="Methyltransf_16"/>
    <property type="match status" value="1"/>
</dbReference>
<dbReference type="FunFam" id="2.60.40.1730:FF:000004">
    <property type="entry name" value="Leukotriene A(4) hydrolase"/>
    <property type="match status" value="1"/>
</dbReference>
<dbReference type="GO" id="GO:0043171">
    <property type="term" value="P:peptide catabolic process"/>
    <property type="evidence" value="ECO:0007669"/>
    <property type="project" value="TreeGrafter"/>
</dbReference>
<dbReference type="SMART" id="SM01263">
    <property type="entry name" value="Leuk-A4-hydro_C"/>
    <property type="match status" value="1"/>
</dbReference>
<comment type="caution">
    <text evidence="13">The sequence shown here is derived from an EMBL/GenBank/DDBJ whole genome shotgun (WGS) entry which is preliminary data.</text>
</comment>
<dbReference type="GO" id="GO:0008237">
    <property type="term" value="F:metallopeptidase activity"/>
    <property type="evidence" value="ECO:0007669"/>
    <property type="project" value="UniProtKB-KW"/>
</dbReference>
<feature type="binding site" evidence="11">
    <location>
        <position position="504"/>
    </location>
    <ligand>
        <name>Zn(2+)</name>
        <dbReference type="ChEBI" id="CHEBI:29105"/>
        <note>catalytic</note>
    </ligand>
</feature>
<evidence type="ECO:0000256" key="10">
    <source>
        <dbReference type="PIRSR" id="PIRSR634015-2"/>
    </source>
</evidence>
<keyword evidence="3" id="KW-0963">Cytoplasm</keyword>
<dbReference type="InterPro" id="IPR049980">
    <property type="entry name" value="LTA4H_cat"/>
</dbReference>
<dbReference type="CDD" id="cd09599">
    <property type="entry name" value="M1_LTA4H"/>
    <property type="match status" value="1"/>
</dbReference>
<feature type="binding site" evidence="10">
    <location>
        <begin position="771"/>
        <end position="773"/>
    </location>
    <ligand>
        <name>a peptide</name>
        <dbReference type="ChEBI" id="CHEBI:60466"/>
    </ligand>
</feature>
<gene>
    <name evidence="13" type="ORF">CYNAS_LOCUS13310</name>
</gene>
<dbReference type="Pfam" id="PF01433">
    <property type="entry name" value="Peptidase_M1"/>
    <property type="match status" value="1"/>
</dbReference>
<reference evidence="13" key="1">
    <citation type="submission" date="2023-07" db="EMBL/GenBank/DDBJ databases">
        <authorList>
            <consortium name="CYATHOMIX"/>
        </authorList>
    </citation>
    <scope>NUCLEOTIDE SEQUENCE</scope>
    <source>
        <strain evidence="13">N/A</strain>
    </source>
</reference>
<dbReference type="AlphaFoldDB" id="A0AA36M987"/>
<dbReference type="Pfam" id="PF09127">
    <property type="entry name" value="Leuk-A4-hydro_C"/>
    <property type="match status" value="1"/>
</dbReference>
<feature type="active site" description="Proton acceptor" evidence="9">
    <location>
        <position position="505"/>
    </location>
</feature>
<keyword evidence="7 11" id="KW-0862">Zinc</keyword>
<dbReference type="InterPro" id="IPR038502">
    <property type="entry name" value="M1_LTA-4_hydro/amino_C_sf"/>
</dbReference>
<dbReference type="PANTHER" id="PTHR45726:SF3">
    <property type="entry name" value="LEUKOTRIENE A-4 HYDROLASE"/>
    <property type="match status" value="1"/>
</dbReference>
<dbReference type="CDD" id="cd02440">
    <property type="entry name" value="AdoMet_MTases"/>
    <property type="match status" value="1"/>
</dbReference>
<evidence type="ECO:0000256" key="4">
    <source>
        <dbReference type="ARBA" id="ARBA00022670"/>
    </source>
</evidence>
<dbReference type="PRINTS" id="PR00756">
    <property type="entry name" value="ALADIPTASE"/>
</dbReference>
<dbReference type="FunFam" id="3.30.2010.30:FF:000001">
    <property type="entry name" value="Leukotriene A(4) hydrolase"/>
    <property type="match status" value="1"/>
</dbReference>
<dbReference type="InterPro" id="IPR016024">
    <property type="entry name" value="ARM-type_fold"/>
</dbReference>
<evidence type="ECO:0000256" key="11">
    <source>
        <dbReference type="PIRSR" id="PIRSR634015-3"/>
    </source>
</evidence>
<evidence type="ECO:0000256" key="8">
    <source>
        <dbReference type="ARBA" id="ARBA00023049"/>
    </source>
</evidence>
<keyword evidence="4" id="KW-0645">Protease</keyword>
<evidence type="ECO:0000256" key="3">
    <source>
        <dbReference type="ARBA" id="ARBA00022490"/>
    </source>
</evidence>
<dbReference type="SUPFAM" id="SSF55486">
    <property type="entry name" value="Metalloproteases ('zincins'), catalytic domain"/>
    <property type="match status" value="1"/>
</dbReference>
<dbReference type="Gene3D" id="1.10.390.10">
    <property type="entry name" value="Neutral Protease Domain 2"/>
    <property type="match status" value="1"/>
</dbReference>
<dbReference type="InterPro" id="IPR045357">
    <property type="entry name" value="Aminopeptidase_N-like_N"/>
</dbReference>
<feature type="binding site" evidence="11">
    <location>
        <position position="527"/>
    </location>
    <ligand>
        <name>Zn(2+)</name>
        <dbReference type="ChEBI" id="CHEBI:29105"/>
        <note>catalytic</note>
    </ligand>
</feature>
<dbReference type="Gene3D" id="3.30.2010.30">
    <property type="match status" value="1"/>
</dbReference>
<dbReference type="GO" id="GO:0004177">
    <property type="term" value="F:aminopeptidase activity"/>
    <property type="evidence" value="ECO:0007669"/>
    <property type="project" value="TreeGrafter"/>
</dbReference>
<evidence type="ECO:0000256" key="6">
    <source>
        <dbReference type="ARBA" id="ARBA00022801"/>
    </source>
</evidence>
<dbReference type="GO" id="GO:0004301">
    <property type="term" value="F:epoxide hydrolase activity"/>
    <property type="evidence" value="ECO:0007669"/>
    <property type="project" value="TreeGrafter"/>
</dbReference>
<dbReference type="GO" id="GO:0008270">
    <property type="term" value="F:zinc ion binding"/>
    <property type="evidence" value="ECO:0007669"/>
    <property type="project" value="InterPro"/>
</dbReference>
<evidence type="ECO:0000256" key="7">
    <source>
        <dbReference type="ARBA" id="ARBA00022833"/>
    </source>
</evidence>
<evidence type="ECO:0000313" key="14">
    <source>
        <dbReference type="Proteomes" id="UP001176961"/>
    </source>
</evidence>
<dbReference type="Gene3D" id="2.60.40.1730">
    <property type="entry name" value="tricorn interacting facor f3 domain"/>
    <property type="match status" value="1"/>
</dbReference>
<dbReference type="GO" id="GO:0005829">
    <property type="term" value="C:cytosol"/>
    <property type="evidence" value="ECO:0007669"/>
    <property type="project" value="TreeGrafter"/>
</dbReference>
<dbReference type="InterPro" id="IPR034015">
    <property type="entry name" value="M1_LTA4H"/>
</dbReference>
<dbReference type="SUPFAM" id="SSF53335">
    <property type="entry name" value="S-adenosyl-L-methionine-dependent methyltransferases"/>
    <property type="match status" value="1"/>
</dbReference>
<feature type="active site" description="Proton donor" evidence="9">
    <location>
        <position position="593"/>
    </location>
</feature>
<dbReference type="Pfam" id="PF17900">
    <property type="entry name" value="Peptidase_M1_N"/>
    <property type="match status" value="1"/>
</dbReference>
<keyword evidence="14" id="KW-1185">Reference proteome</keyword>
<feature type="binding site" evidence="10">
    <location>
        <begin position="346"/>
        <end position="348"/>
    </location>
    <ligand>
        <name>a peptide</name>
        <dbReference type="ChEBI" id="CHEBI:60466"/>
    </ligand>
</feature>
<dbReference type="GO" id="GO:0006508">
    <property type="term" value="P:proteolysis"/>
    <property type="evidence" value="ECO:0007669"/>
    <property type="project" value="UniProtKB-KW"/>
</dbReference>
<comment type="cofactor">
    <cofactor evidence="11">
        <name>Zn(2+)</name>
        <dbReference type="ChEBI" id="CHEBI:29105"/>
    </cofactor>
    <text evidence="11">Binds 1 zinc ion per subunit.</text>
</comment>
<name>A0AA36M987_CYLNA</name>
<evidence type="ECO:0000256" key="9">
    <source>
        <dbReference type="PIRSR" id="PIRSR634015-1"/>
    </source>
</evidence>
<comment type="similarity">
    <text evidence="2">Belongs to the peptidase M1 family.</text>
</comment>
<evidence type="ECO:0000256" key="1">
    <source>
        <dbReference type="ARBA" id="ARBA00004496"/>
    </source>
</evidence>
<evidence type="ECO:0000313" key="13">
    <source>
        <dbReference type="EMBL" id="CAJ0601327.1"/>
    </source>
</evidence>
<proteinExistence type="inferred from homology"/>
<dbReference type="InterPro" id="IPR019410">
    <property type="entry name" value="Methyltransf_16"/>
</dbReference>
<dbReference type="InterPro" id="IPR027268">
    <property type="entry name" value="Peptidase_M4/M1_CTD_sf"/>
</dbReference>
<evidence type="ECO:0000256" key="2">
    <source>
        <dbReference type="ARBA" id="ARBA00010136"/>
    </source>
</evidence>
<comment type="subcellular location">
    <subcellularLocation>
        <location evidence="1">Cytoplasm</location>
    </subcellularLocation>
</comment>
<dbReference type="InterPro" id="IPR001930">
    <property type="entry name" value="Peptidase_M1"/>
</dbReference>
<organism evidence="13 14">
    <name type="scientific">Cylicocyclus nassatus</name>
    <name type="common">Nematode worm</name>
    <dbReference type="NCBI Taxonomy" id="53992"/>
    <lineage>
        <taxon>Eukaryota</taxon>
        <taxon>Metazoa</taxon>
        <taxon>Ecdysozoa</taxon>
        <taxon>Nematoda</taxon>
        <taxon>Chromadorea</taxon>
        <taxon>Rhabditida</taxon>
        <taxon>Rhabditina</taxon>
        <taxon>Rhabditomorpha</taxon>
        <taxon>Strongyloidea</taxon>
        <taxon>Strongylidae</taxon>
        <taxon>Cylicocyclus</taxon>
    </lineage>
</organism>
<keyword evidence="8" id="KW-0482">Metalloprotease</keyword>
<dbReference type="InterPro" id="IPR029063">
    <property type="entry name" value="SAM-dependent_MTases_sf"/>
</dbReference>
<dbReference type="SUPFAM" id="SSF63737">
    <property type="entry name" value="Leukotriene A4 hydrolase N-terminal domain"/>
    <property type="match status" value="1"/>
</dbReference>
<evidence type="ECO:0000259" key="12">
    <source>
        <dbReference type="SMART" id="SM01263"/>
    </source>
</evidence>
<dbReference type="SUPFAM" id="SSF48371">
    <property type="entry name" value="ARM repeat"/>
    <property type="match status" value="1"/>
</dbReference>
<keyword evidence="6" id="KW-0378">Hydrolase</keyword>
<dbReference type="Gene3D" id="3.40.50.150">
    <property type="entry name" value="Vaccinia Virus protein VP39"/>
    <property type="match status" value="1"/>
</dbReference>
<dbReference type="InterPro" id="IPR042097">
    <property type="entry name" value="Aminopeptidase_N-like_N_sf"/>
</dbReference>
<dbReference type="Proteomes" id="UP001176961">
    <property type="component" value="Unassembled WGS sequence"/>
</dbReference>
<dbReference type="EMBL" id="CATQJL010000305">
    <property type="protein sequence ID" value="CAJ0601327.1"/>
    <property type="molecule type" value="Genomic_DNA"/>
</dbReference>
<protein>
    <recommendedName>
        <fullName evidence="12">Peptidase M1 leukotriene A4 hydrolase/aminopeptidase C-terminal domain-containing protein</fullName>
    </recommendedName>
</protein>
<feature type="domain" description="Peptidase M1 leukotriene A4 hydrolase/aminopeptidase C-terminal" evidence="12">
    <location>
        <begin position="672"/>
        <end position="815"/>
    </location>
</feature>
<sequence>MVGTFIRPLDVSEDVTLNIHQELESDVGGVVWDSALVAAHYFIRNASQFCGKKILELGAGTGICGLTLAALGADVVITDLPSRLPLLLKNYETNRTHLSGSVEVNALDWSSPGAIPSVDVVIMVDCIYYIDSIDYLIKTLTLCKNAEAICVYEKRDIGEPVIAQKSFFDKIVQYYDVILVPDSELHPDYSCCDEISVIKLIRKYINVLLSESDTAAMMYRDPSTSSNYEEIKVTHYFLDWKVDFDEKKITGSTSVTLKALKSVDKVIFDTHSLEISSVKLNGQDLKYDVTAGTPIGEKLTIHMSPLSEGQEVRLEINYSTPKNAAALQFLDKELTADKKAPYLFSQCQAIHARSIMPCMDTPSVKSTYDAKVTVPSGLVCLMSAIGKEKKENGGNTTYTFNQPVAIPSYLLAIVIGHIEKREISSRCAVWCEPSIVDSAKWEFESTEKILQTAEGIAGPYRWGRYDLVVLPPTFPFGGMENPCLTFVTPTLLSGDRSLVNVVAHEIAHSWTGNLVTNASWEHFWLNEGFTVFLERKIHGRLQGEPERQFESECGYDEALTVAVKTFGDSHEFTKLIPDLRGADPDDAFSSVPYEKGSAFLFTLEQSLGGPEKFEDFLRKYIEKYAHQSITTDVWKQELYSYFAHKKDVLDSVDWNKWLHEPGMPPKPKYDSSLMESCRALAAEWTSAADNAPPNVSSSFEKMSPAQKVATVDKIRLSGKFTAAKMPALTSCFKLDEARNSELKFSWLMLGLDTQWQPIIPKALAFVLTVGRMKFCKPIYKSLFNWPAARTSAIQQFEANRKNMHPITASIIAKLLN</sequence>
<feature type="binding site" evidence="11">
    <location>
        <position position="508"/>
    </location>
    <ligand>
        <name>Zn(2+)</name>
        <dbReference type="ChEBI" id="CHEBI:29105"/>
        <note>catalytic</note>
    </ligand>
</feature>
<accession>A0AA36M987</accession>
<dbReference type="InterPro" id="IPR014782">
    <property type="entry name" value="Peptidase_M1_dom"/>
</dbReference>
<dbReference type="PANTHER" id="PTHR45726">
    <property type="entry name" value="LEUKOTRIENE A-4 HYDROLASE"/>
    <property type="match status" value="1"/>
</dbReference>
<feature type="binding site" evidence="10">
    <location>
        <begin position="475"/>
        <end position="480"/>
    </location>
    <ligand>
        <name>a peptide</name>
        <dbReference type="ChEBI" id="CHEBI:60466"/>
    </ligand>
</feature>